<name>A0A6B9LYT5_9CAUD</name>
<dbReference type="HAMAP" id="MF_04160">
    <property type="entry name" value="NUCL_HEAD_T4"/>
    <property type="match status" value="1"/>
</dbReference>
<sequence>MRWLDRHPEVVQWNSEEVVIPYFCNAEGKKRRYFMDFWVRFKDGQQFFFEVKPAKETVPPPKPVKLTTAAKKRYINEVYTYSVNQDKWKAAQATADKMGIQFRLITEHSLKKLGWKG</sequence>
<dbReference type="Proteomes" id="UP000464441">
    <property type="component" value="Genome"/>
</dbReference>
<organism evidence="3 4">
    <name type="scientific">Klebsiella phage PhiKpNIH-6</name>
    <dbReference type="NCBI Taxonomy" id="2689112"/>
    <lineage>
        <taxon>Viruses</taxon>
        <taxon>Duplodnaviria</taxon>
        <taxon>Heunggongvirae</taxon>
        <taxon>Uroviricota</taxon>
        <taxon>Caudoviricetes</taxon>
        <taxon>Marfavirus</taxon>
        <taxon>Marfavirus F48</taxon>
    </lineage>
</organism>
<dbReference type="InterPro" id="IPR014833">
    <property type="entry name" value="TnsA_N"/>
</dbReference>
<keyword evidence="1" id="KW-0269">Exonuclease</keyword>
<comment type="caution">
    <text evidence="1">Lacks conserved residue(s) required for the propagation of feature annotation.</text>
</comment>
<feature type="active site" evidence="1">
    <location>
        <position position="52"/>
    </location>
</feature>
<dbReference type="GO" id="GO:0004519">
    <property type="term" value="F:endonuclease activity"/>
    <property type="evidence" value="ECO:0007669"/>
    <property type="project" value="UniProtKB-UniRule"/>
</dbReference>
<evidence type="ECO:0000256" key="1">
    <source>
        <dbReference type="HAMAP-Rule" id="MF_04160"/>
    </source>
</evidence>
<feature type="active site" evidence="1">
    <location>
        <position position="36"/>
    </location>
</feature>
<dbReference type="EC" id="3.1.-.-" evidence="1"/>
<keyword evidence="1" id="KW-0378">Hydrolase</keyword>
<proteinExistence type="inferred from homology"/>
<evidence type="ECO:0000313" key="4">
    <source>
        <dbReference type="Proteomes" id="UP000464441"/>
    </source>
</evidence>
<comment type="similarity">
    <text evidence="1">Belongs to the Caudovirales head completion nuclease family.</text>
</comment>
<comment type="function">
    <text evidence="1">During phage morphogenesis, plays an essential role in the head-tail joining step. The associated nuclease activity is essential for morphogenesis, possibly by cleaving packaged DNA to enable the joining of heads to tails. Displays both exo- and endonuclease activity.</text>
</comment>
<dbReference type="EMBL" id="MN395284">
    <property type="protein sequence ID" value="QHB49508.1"/>
    <property type="molecule type" value="Genomic_DNA"/>
</dbReference>
<feature type="domain" description="TnsA endonuclease N-terminal" evidence="2">
    <location>
        <begin position="7"/>
        <end position="107"/>
    </location>
</feature>
<evidence type="ECO:0000259" key="2">
    <source>
        <dbReference type="Pfam" id="PF08722"/>
    </source>
</evidence>
<evidence type="ECO:0000313" key="3">
    <source>
        <dbReference type="EMBL" id="QHB49508.1"/>
    </source>
</evidence>
<keyword evidence="1" id="KW-0540">Nuclease</keyword>
<dbReference type="Pfam" id="PF08722">
    <property type="entry name" value="Tn7_TnsA-like_N"/>
    <property type="match status" value="1"/>
</dbReference>
<keyword evidence="1" id="KW-0255">Endonuclease</keyword>
<dbReference type="GO" id="GO:0004527">
    <property type="term" value="F:exonuclease activity"/>
    <property type="evidence" value="ECO:0007669"/>
    <property type="project" value="UniProtKB-UniRule"/>
</dbReference>
<reference evidence="3 4" key="1">
    <citation type="submission" date="2019-08" db="EMBL/GenBank/DDBJ databases">
        <title>Phage resistance in multidrug-resistant Klebsiella pneumoniae ST258 evolves via diverse mutations that culminate in impaired adsorption.</title>
        <authorList>
            <person name="Hesse S.E."/>
            <person name="Rajaure M."/>
            <person name="Wall E.A."/>
            <person name="Bliskovsky V.V."/>
            <person name="Gottesman S."/>
            <person name="Adhya S."/>
        </authorList>
    </citation>
    <scope>NUCLEOTIDE SEQUENCE [LARGE SCALE GENOMIC DNA]</scope>
</reference>
<accession>A0A6B9LYT5</accession>
<dbReference type="InterPro" id="IPR046390">
    <property type="entry name" value="NUCL_HEAD_T4"/>
</dbReference>
<protein>
    <recommendedName>
        <fullName evidence="1">Head completion nuclease</fullName>
        <ecNumber evidence="1">3.1.-.-</ecNumber>
    </recommendedName>
</protein>